<feature type="transmembrane region" description="Helical" evidence="1">
    <location>
        <begin position="37"/>
        <end position="56"/>
    </location>
</feature>
<protein>
    <submittedName>
        <fullName evidence="3">DUF58 domain-containing protein</fullName>
    </submittedName>
</protein>
<dbReference type="OrthoDB" id="9812729at2"/>
<organism evidence="3 4">
    <name type="scientific">Cryobacterium arcticum</name>
    <dbReference type="NCBI Taxonomy" id="670052"/>
    <lineage>
        <taxon>Bacteria</taxon>
        <taxon>Bacillati</taxon>
        <taxon>Actinomycetota</taxon>
        <taxon>Actinomycetes</taxon>
        <taxon>Micrococcales</taxon>
        <taxon>Microbacteriaceae</taxon>
        <taxon>Cryobacterium</taxon>
    </lineage>
</organism>
<dbReference type="PANTHER" id="PTHR34351:SF1">
    <property type="entry name" value="SLR1927 PROTEIN"/>
    <property type="match status" value="1"/>
</dbReference>
<name>A0A317ZXM0_9MICO</name>
<keyword evidence="1" id="KW-0472">Membrane</keyword>
<keyword evidence="1" id="KW-0812">Transmembrane</keyword>
<dbReference type="PANTHER" id="PTHR34351">
    <property type="entry name" value="SLR1927 PROTEIN-RELATED"/>
    <property type="match status" value="1"/>
</dbReference>
<accession>A0A317ZXM0</accession>
<proteinExistence type="predicted"/>
<dbReference type="Pfam" id="PF01882">
    <property type="entry name" value="DUF58"/>
    <property type="match status" value="1"/>
</dbReference>
<dbReference type="EMBL" id="QHLY01000007">
    <property type="protein sequence ID" value="PXA70620.1"/>
    <property type="molecule type" value="Genomic_DNA"/>
</dbReference>
<evidence type="ECO:0000256" key="1">
    <source>
        <dbReference type="SAM" id="Phobius"/>
    </source>
</evidence>
<dbReference type="InterPro" id="IPR002881">
    <property type="entry name" value="DUF58"/>
</dbReference>
<gene>
    <name evidence="3" type="ORF">CTB96_05880</name>
</gene>
<keyword evidence="1" id="KW-1133">Transmembrane helix</keyword>
<dbReference type="Proteomes" id="UP000246722">
    <property type="component" value="Unassembled WGS sequence"/>
</dbReference>
<evidence type="ECO:0000313" key="3">
    <source>
        <dbReference type="EMBL" id="PXA70620.1"/>
    </source>
</evidence>
<dbReference type="RefSeq" id="WP_110126001.1">
    <property type="nucleotide sequence ID" value="NZ_QHLY01000007.1"/>
</dbReference>
<feature type="domain" description="DUF58" evidence="2">
    <location>
        <begin position="199"/>
        <end position="289"/>
    </location>
</feature>
<evidence type="ECO:0000259" key="2">
    <source>
        <dbReference type="Pfam" id="PF01882"/>
    </source>
</evidence>
<evidence type="ECO:0000313" key="4">
    <source>
        <dbReference type="Proteomes" id="UP000246722"/>
    </source>
</evidence>
<sequence>MLSRLQGPRAVTPLGWTVAAAAVAALAAGYGLGWAELVVVGWAATVLTLVALAHLLGRSAHDVRLSVPVSRVVAGERVPGQVDVRNPTGRRLAAVTVQVPVGAGLVEFPIRSLAAGAEVGDVFVVPAVRRGIIPIGPVHTVRADPVGLVRHETVLAQRIDLFVHPRTIAIPSMSQGFVRDLEGAPTRDLTASDVAFHALREYQPGDDRRSIHWKSTAKTGRFMVRQYEQTRRSHLLVALSLAPADFADDDEFELAVSVAGSLGIRAIRDARTLSILVSSGSLTVITPTRLLDDLSRIDLAAGAADLHALARQAASSMNGLSVAFLVCGSATPLAVLRAAAAAFPVGVEAVAVLCEPGAQPGFRRAGGLSVLTIGYLDDLQHSLARGVAA</sequence>
<comment type="caution">
    <text evidence="3">The sequence shown here is derived from an EMBL/GenBank/DDBJ whole genome shotgun (WGS) entry which is preliminary data.</text>
</comment>
<dbReference type="AlphaFoldDB" id="A0A317ZXM0"/>
<reference evidence="3 4" key="1">
    <citation type="submission" date="2018-05" db="EMBL/GenBank/DDBJ databases">
        <title>Genetic diversity of glacier-inhabiting Cryobacterium bacteria in China and description of Cryobacterium mengkeensis sp. nov. and Arthrobacter glacialis sp. nov.</title>
        <authorList>
            <person name="Liu Q."/>
            <person name="Xin Y.-H."/>
        </authorList>
    </citation>
    <scope>NUCLEOTIDE SEQUENCE [LARGE SCALE GENOMIC DNA]</scope>
    <source>
        <strain evidence="3 4">SK-1</strain>
    </source>
</reference>
<keyword evidence="4" id="KW-1185">Reference proteome</keyword>